<gene>
    <name evidence="2" type="ORF">GQ671_12210</name>
</gene>
<dbReference type="CDD" id="cd04301">
    <property type="entry name" value="NAT_SF"/>
    <property type="match status" value="1"/>
</dbReference>
<accession>A0A6N8U1E8</accession>
<feature type="domain" description="N-acetyltransferase" evidence="1">
    <location>
        <begin position="4"/>
        <end position="162"/>
    </location>
</feature>
<dbReference type="GO" id="GO:0016747">
    <property type="term" value="F:acyltransferase activity, transferring groups other than amino-acyl groups"/>
    <property type="evidence" value="ECO:0007669"/>
    <property type="project" value="InterPro"/>
</dbReference>
<dbReference type="RefSeq" id="WP_160657662.1">
    <property type="nucleotide sequence ID" value="NZ_JBHRWU010000001.1"/>
</dbReference>
<dbReference type="InterPro" id="IPR000182">
    <property type="entry name" value="GNAT_dom"/>
</dbReference>
<evidence type="ECO:0000313" key="2">
    <source>
        <dbReference type="EMBL" id="MXQ52028.1"/>
    </source>
</evidence>
<dbReference type="Gene3D" id="3.40.630.30">
    <property type="match status" value="1"/>
</dbReference>
<dbReference type="EMBL" id="WUUK01000005">
    <property type="protein sequence ID" value="MXQ52028.1"/>
    <property type="molecule type" value="Genomic_DNA"/>
</dbReference>
<dbReference type="Pfam" id="PF00583">
    <property type="entry name" value="Acetyltransf_1"/>
    <property type="match status" value="1"/>
</dbReference>
<proteinExistence type="predicted"/>
<dbReference type="OrthoDB" id="9782266at2"/>
<dbReference type="PROSITE" id="PS51186">
    <property type="entry name" value="GNAT"/>
    <property type="match status" value="1"/>
</dbReference>
<name>A0A6N8U1E8_9STAP</name>
<dbReference type="AlphaFoldDB" id="A0A6N8U1E8"/>
<dbReference type="InterPro" id="IPR016181">
    <property type="entry name" value="Acyl_CoA_acyltransferase"/>
</dbReference>
<evidence type="ECO:0000313" key="3">
    <source>
        <dbReference type="Proteomes" id="UP000436284"/>
    </source>
</evidence>
<keyword evidence="3" id="KW-1185">Reference proteome</keyword>
<keyword evidence="2" id="KW-0808">Transferase</keyword>
<evidence type="ECO:0000259" key="1">
    <source>
        <dbReference type="PROSITE" id="PS51186"/>
    </source>
</evidence>
<comment type="caution">
    <text evidence="2">The sequence shown here is derived from an EMBL/GenBank/DDBJ whole genome shotgun (WGS) entry which is preliminary data.</text>
</comment>
<organism evidence="2 3">
    <name type="scientific">Salinicoccus hispanicus</name>
    <dbReference type="NCBI Taxonomy" id="157225"/>
    <lineage>
        <taxon>Bacteria</taxon>
        <taxon>Bacillati</taxon>
        <taxon>Bacillota</taxon>
        <taxon>Bacilli</taxon>
        <taxon>Bacillales</taxon>
        <taxon>Staphylococcaceae</taxon>
        <taxon>Salinicoccus</taxon>
    </lineage>
</organism>
<reference evidence="2 3" key="1">
    <citation type="submission" date="2019-12" db="EMBL/GenBank/DDBJ databases">
        <title>Salinicoccus cyprini sp. nov., isolated from gastro-intestinal tract of mirror carp, Cyprinus carpio var. specularis, collected from Gobind Sagar Reservoir, Himachal Pradesh, India.</title>
        <authorList>
            <person name="Talwar C."/>
            <person name="Singh A.K."/>
            <person name="Lal R."/>
            <person name="Negi R.K."/>
        </authorList>
    </citation>
    <scope>NUCLEOTIDE SEQUENCE [LARGE SCALE GENOMIC DNA]</scope>
    <source>
        <strain evidence="2 3">J-82</strain>
    </source>
</reference>
<sequence>MPPFELSLFDREKDFDPFYSFIMRNTDYFTEYLETAPSRGDVEAEFLLDVPPGVDIENKEVYVIYQEQNIIGFLDILFNYPDTSACMIGYLVIDQKHRNQGIGQQVYDQAIAYIKVKDIQKVRLSVVEENKSAIKMWNKQGFETVDEVTTEYGVQLMMEVRL</sequence>
<protein>
    <submittedName>
        <fullName evidence="2">GNAT family N-acetyltransferase</fullName>
    </submittedName>
</protein>
<dbReference type="PANTHER" id="PTHR43415">
    <property type="entry name" value="SPERMIDINE N(1)-ACETYLTRANSFERASE"/>
    <property type="match status" value="1"/>
</dbReference>
<dbReference type="SUPFAM" id="SSF55729">
    <property type="entry name" value="Acyl-CoA N-acyltransferases (Nat)"/>
    <property type="match status" value="1"/>
</dbReference>
<dbReference type="PANTHER" id="PTHR43415:SF3">
    <property type="entry name" value="GNAT-FAMILY ACETYLTRANSFERASE"/>
    <property type="match status" value="1"/>
</dbReference>
<dbReference type="Proteomes" id="UP000436284">
    <property type="component" value="Unassembled WGS sequence"/>
</dbReference>